<dbReference type="NCBIfam" id="TIGR00229">
    <property type="entry name" value="sensory_box"/>
    <property type="match status" value="1"/>
</dbReference>
<dbReference type="Gene3D" id="3.30.450.20">
    <property type="entry name" value="PAS domain"/>
    <property type="match status" value="1"/>
</dbReference>
<organism evidence="5 6">
    <name type="scientific">Arcicella gelida</name>
    <dbReference type="NCBI Taxonomy" id="2984195"/>
    <lineage>
        <taxon>Bacteria</taxon>
        <taxon>Pseudomonadati</taxon>
        <taxon>Bacteroidota</taxon>
        <taxon>Cytophagia</taxon>
        <taxon>Cytophagales</taxon>
        <taxon>Flectobacillaceae</taxon>
        <taxon>Arcicella</taxon>
    </lineage>
</organism>
<dbReference type="Gene3D" id="1.10.287.130">
    <property type="match status" value="1"/>
</dbReference>
<proteinExistence type="predicted"/>
<accession>A0ABU5S0G8</accession>
<dbReference type="SUPFAM" id="SSF47384">
    <property type="entry name" value="Homodimeric domain of signal transducing histidine kinase"/>
    <property type="match status" value="1"/>
</dbReference>
<dbReference type="EMBL" id="JAYGIL010000003">
    <property type="protein sequence ID" value="MEA5401915.1"/>
    <property type="molecule type" value="Genomic_DNA"/>
</dbReference>
<dbReference type="InterPro" id="IPR013656">
    <property type="entry name" value="PAS_4"/>
</dbReference>
<evidence type="ECO:0000256" key="2">
    <source>
        <dbReference type="ARBA" id="ARBA00012438"/>
    </source>
</evidence>
<dbReference type="InterPro" id="IPR036097">
    <property type="entry name" value="HisK_dim/P_sf"/>
</dbReference>
<feature type="transmembrane region" description="Helical" evidence="3">
    <location>
        <begin position="9"/>
        <end position="31"/>
    </location>
</feature>
<dbReference type="Proteomes" id="UP001303899">
    <property type="component" value="Unassembled WGS sequence"/>
</dbReference>
<keyword evidence="3" id="KW-1133">Transmembrane helix</keyword>
<feature type="domain" description="PAS fold-4" evidence="4">
    <location>
        <begin position="211"/>
        <end position="318"/>
    </location>
</feature>
<protein>
    <recommendedName>
        <fullName evidence="2">histidine kinase</fullName>
        <ecNumber evidence="2">2.7.13.3</ecNumber>
    </recommendedName>
</protein>
<comment type="catalytic activity">
    <reaction evidence="1">
        <text>ATP + protein L-histidine = ADP + protein N-phospho-L-histidine.</text>
        <dbReference type="EC" id="2.7.13.3"/>
    </reaction>
</comment>
<gene>
    <name evidence="5" type="ORF">VB776_03235</name>
</gene>
<dbReference type="Pfam" id="PF08448">
    <property type="entry name" value="PAS_4"/>
    <property type="match status" value="1"/>
</dbReference>
<dbReference type="RefSeq" id="WP_323325970.1">
    <property type="nucleotide sequence ID" value="NZ_JAYGIL010000003.1"/>
</dbReference>
<comment type="caution">
    <text evidence="5">The sequence shown here is derived from an EMBL/GenBank/DDBJ whole genome shotgun (WGS) entry which is preliminary data.</text>
</comment>
<evidence type="ECO:0000259" key="4">
    <source>
        <dbReference type="Pfam" id="PF08448"/>
    </source>
</evidence>
<name>A0ABU5S0G8_9BACT</name>
<dbReference type="EC" id="2.7.13.3" evidence="2"/>
<dbReference type="CDD" id="cd00082">
    <property type="entry name" value="HisKA"/>
    <property type="match status" value="1"/>
</dbReference>
<evidence type="ECO:0000256" key="3">
    <source>
        <dbReference type="SAM" id="Phobius"/>
    </source>
</evidence>
<reference evidence="5 6" key="1">
    <citation type="submission" date="2023-12" db="EMBL/GenBank/DDBJ databases">
        <title>Novel species of the genus Arcicella isolated from rivers.</title>
        <authorList>
            <person name="Lu H."/>
        </authorList>
    </citation>
    <scope>NUCLEOTIDE SEQUENCE [LARGE SCALE GENOMIC DNA]</scope>
    <source>
        <strain evidence="5 6">DC2W</strain>
    </source>
</reference>
<dbReference type="InterPro" id="IPR003661">
    <property type="entry name" value="HisK_dim/P_dom"/>
</dbReference>
<dbReference type="InterPro" id="IPR000014">
    <property type="entry name" value="PAS"/>
</dbReference>
<dbReference type="InterPro" id="IPR035965">
    <property type="entry name" value="PAS-like_dom_sf"/>
</dbReference>
<sequence>MKYKLKNKYVVGVLLAVLVLTVNQLFIQFWLNKKHESIKIIKLSVQQIVLSQQLNLEFIKLLNAELAHEQLEKTYKDWETIHFSLLNGNKSLGINPIENEQARLILLGLSEKIDFIRQHLKTKLKIDLTSLRVISQNQTDFLNQMNQVLKTLEDEVEKEQQFVIIIEILLAFLSVFIIAAKVIYVYQPIEKELLKTIDELESSESKLLAILDSSTDTNIFISPDLKIVNFNKSAEEDILKYHHKQLKVGEDFKPFILPSTQEYFYHSFNDALEGKITIKETALSLNDQMIWFKFRFFPVYDTHSKIIGVTFNATNIDEMRKAEIKSSEQVTLLKKIAWEQSHLVRGPLANILGFSKMLLDKDYQITEDERNAFLEQIGEEANRLDVIIKDIVREAYYVYKK</sequence>
<keyword evidence="6" id="KW-1185">Reference proteome</keyword>
<keyword evidence="3" id="KW-0472">Membrane</keyword>
<evidence type="ECO:0000313" key="6">
    <source>
        <dbReference type="Proteomes" id="UP001303899"/>
    </source>
</evidence>
<dbReference type="SUPFAM" id="SSF55785">
    <property type="entry name" value="PYP-like sensor domain (PAS domain)"/>
    <property type="match status" value="1"/>
</dbReference>
<evidence type="ECO:0000256" key="1">
    <source>
        <dbReference type="ARBA" id="ARBA00000085"/>
    </source>
</evidence>
<feature type="transmembrane region" description="Helical" evidence="3">
    <location>
        <begin position="162"/>
        <end position="186"/>
    </location>
</feature>
<keyword evidence="3" id="KW-0812">Transmembrane</keyword>
<evidence type="ECO:0000313" key="5">
    <source>
        <dbReference type="EMBL" id="MEA5401915.1"/>
    </source>
</evidence>